<comment type="catalytic activity">
    <reaction evidence="14">
        <text>pyruvate + ATP + H2O = phosphoenolpyruvate + AMP + phosphate + 2 H(+)</text>
        <dbReference type="Rhea" id="RHEA:11364"/>
        <dbReference type="ChEBI" id="CHEBI:15361"/>
        <dbReference type="ChEBI" id="CHEBI:15377"/>
        <dbReference type="ChEBI" id="CHEBI:15378"/>
        <dbReference type="ChEBI" id="CHEBI:30616"/>
        <dbReference type="ChEBI" id="CHEBI:43474"/>
        <dbReference type="ChEBI" id="CHEBI:58702"/>
        <dbReference type="ChEBI" id="CHEBI:456215"/>
        <dbReference type="EC" id="2.7.9.2"/>
    </reaction>
</comment>
<keyword evidence="10" id="KW-0418">Kinase</keyword>
<evidence type="ECO:0000256" key="12">
    <source>
        <dbReference type="ARBA" id="ARBA00022842"/>
    </source>
</evidence>
<evidence type="ECO:0000256" key="3">
    <source>
        <dbReference type="ARBA" id="ARBA00004742"/>
    </source>
</evidence>
<dbReference type="InterPro" id="IPR002192">
    <property type="entry name" value="PPDK_AMP/ATP-bd"/>
</dbReference>
<dbReference type="PANTHER" id="PTHR43030:SF1">
    <property type="entry name" value="PHOSPHOENOLPYRUVATE SYNTHASE"/>
    <property type="match status" value="1"/>
</dbReference>
<protein>
    <recommendedName>
        <fullName evidence="6">Phosphoenolpyruvate synthase</fullName>
        <ecNumber evidence="5">2.7.9.2</ecNumber>
    </recommendedName>
    <alternativeName>
        <fullName evidence="13">Pyruvate, water dikinase</fullName>
    </alternativeName>
</protein>
<dbReference type="EMBL" id="PFGC01000023">
    <property type="protein sequence ID" value="PIW37097.1"/>
    <property type="molecule type" value="Genomic_DNA"/>
</dbReference>
<organism evidence="16 17">
    <name type="scientific">Candidatus Kerfeldbacteria bacterium CG15_BIG_FIL_POST_REV_8_21_14_020_45_12</name>
    <dbReference type="NCBI Taxonomy" id="2014247"/>
    <lineage>
        <taxon>Bacteria</taxon>
        <taxon>Candidatus Kerfeldiibacteriota</taxon>
    </lineage>
</organism>
<sequence>MSHIKQFSELSKDSVAEAGGKGASLGEMTQAGFDVPEGFVILSSAYQAFLAAHPRSEDIEAQLKKVNVDDMNSVEKAAVVIQDIIHDFPIPDELAIEFNEAFERLGTEFVAVRSSATAEDSKVASWAGELESFLNTRQPDYLENVKNAGPLYFRRGRFFIELKMPWKMLKCM</sequence>
<evidence type="ECO:0000256" key="2">
    <source>
        <dbReference type="ARBA" id="ARBA00002988"/>
    </source>
</evidence>
<gene>
    <name evidence="16" type="ORF">COW24_01950</name>
</gene>
<accession>A0A2M7H4F2</accession>
<evidence type="ECO:0000256" key="11">
    <source>
        <dbReference type="ARBA" id="ARBA00022840"/>
    </source>
</evidence>
<dbReference type="InterPro" id="IPR006319">
    <property type="entry name" value="PEP_synth"/>
</dbReference>
<reference evidence="16 17" key="1">
    <citation type="submission" date="2017-09" db="EMBL/GenBank/DDBJ databases">
        <title>Depth-based differentiation of microbial function through sediment-hosted aquifers and enrichment of novel symbionts in the deep terrestrial subsurface.</title>
        <authorList>
            <person name="Probst A.J."/>
            <person name="Ladd B."/>
            <person name="Jarett J.K."/>
            <person name="Geller-Mcgrath D.E."/>
            <person name="Sieber C.M."/>
            <person name="Emerson J.B."/>
            <person name="Anantharaman K."/>
            <person name="Thomas B.C."/>
            <person name="Malmstrom R."/>
            <person name="Stieglmeier M."/>
            <person name="Klingl A."/>
            <person name="Woyke T."/>
            <person name="Ryan C.M."/>
            <person name="Banfield J.F."/>
        </authorList>
    </citation>
    <scope>NUCLEOTIDE SEQUENCE [LARGE SCALE GENOMIC DNA]</scope>
    <source>
        <strain evidence="16">CG15_BIG_FIL_POST_REV_8_21_14_020_45_12</strain>
    </source>
</reference>
<evidence type="ECO:0000313" key="16">
    <source>
        <dbReference type="EMBL" id="PIW37097.1"/>
    </source>
</evidence>
<dbReference type="GO" id="GO:0005524">
    <property type="term" value="F:ATP binding"/>
    <property type="evidence" value="ECO:0007669"/>
    <property type="project" value="UniProtKB-KW"/>
</dbReference>
<dbReference type="AlphaFoldDB" id="A0A2M7H4F2"/>
<evidence type="ECO:0000256" key="7">
    <source>
        <dbReference type="ARBA" id="ARBA00022679"/>
    </source>
</evidence>
<evidence type="ECO:0000256" key="4">
    <source>
        <dbReference type="ARBA" id="ARBA00007837"/>
    </source>
</evidence>
<evidence type="ECO:0000259" key="15">
    <source>
        <dbReference type="Pfam" id="PF01326"/>
    </source>
</evidence>
<comment type="caution">
    <text evidence="16">The sequence shown here is derived from an EMBL/GenBank/DDBJ whole genome shotgun (WGS) entry which is preliminary data.</text>
</comment>
<dbReference type="UniPathway" id="UPA00138"/>
<dbReference type="Gene3D" id="3.30.1490.20">
    <property type="entry name" value="ATP-grasp fold, A domain"/>
    <property type="match status" value="1"/>
</dbReference>
<keyword evidence="12" id="KW-0460">Magnesium</keyword>
<evidence type="ECO:0000256" key="10">
    <source>
        <dbReference type="ARBA" id="ARBA00022777"/>
    </source>
</evidence>
<keyword evidence="8" id="KW-0479">Metal-binding</keyword>
<feature type="domain" description="Pyruvate phosphate dikinase AMP/ATP-binding" evidence="15">
    <location>
        <begin position="17"/>
        <end position="143"/>
    </location>
</feature>
<evidence type="ECO:0000313" key="17">
    <source>
        <dbReference type="Proteomes" id="UP000230292"/>
    </source>
</evidence>
<evidence type="ECO:0000256" key="8">
    <source>
        <dbReference type="ARBA" id="ARBA00022723"/>
    </source>
</evidence>
<dbReference type="Proteomes" id="UP000230292">
    <property type="component" value="Unassembled WGS sequence"/>
</dbReference>
<keyword evidence="9" id="KW-0547">Nucleotide-binding</keyword>
<keyword evidence="7" id="KW-0808">Transferase</keyword>
<proteinExistence type="inferred from homology"/>
<dbReference type="PANTHER" id="PTHR43030">
    <property type="entry name" value="PHOSPHOENOLPYRUVATE SYNTHASE"/>
    <property type="match status" value="1"/>
</dbReference>
<evidence type="ECO:0000256" key="9">
    <source>
        <dbReference type="ARBA" id="ARBA00022741"/>
    </source>
</evidence>
<keyword evidence="11" id="KW-0067">ATP-binding</keyword>
<dbReference type="Pfam" id="PF01326">
    <property type="entry name" value="PPDK_N"/>
    <property type="match status" value="1"/>
</dbReference>
<comment type="cofactor">
    <cofactor evidence="1">
        <name>Mg(2+)</name>
        <dbReference type="ChEBI" id="CHEBI:18420"/>
    </cofactor>
</comment>
<comment type="function">
    <text evidence="2">Catalyzes the phosphorylation of pyruvate to phosphoenolpyruvate.</text>
</comment>
<comment type="similarity">
    <text evidence="4">Belongs to the PEP-utilizing enzyme family.</text>
</comment>
<evidence type="ECO:0000256" key="6">
    <source>
        <dbReference type="ARBA" id="ARBA00021623"/>
    </source>
</evidence>
<dbReference type="GO" id="GO:0006094">
    <property type="term" value="P:gluconeogenesis"/>
    <property type="evidence" value="ECO:0007669"/>
    <property type="project" value="UniProtKB-UniPathway"/>
</dbReference>
<dbReference type="GO" id="GO:0008986">
    <property type="term" value="F:pyruvate, water dikinase activity"/>
    <property type="evidence" value="ECO:0007669"/>
    <property type="project" value="UniProtKB-EC"/>
</dbReference>
<dbReference type="SUPFAM" id="SSF56059">
    <property type="entry name" value="Glutathione synthetase ATP-binding domain-like"/>
    <property type="match status" value="1"/>
</dbReference>
<evidence type="ECO:0000256" key="13">
    <source>
        <dbReference type="ARBA" id="ARBA00033470"/>
    </source>
</evidence>
<comment type="pathway">
    <text evidence="3">Carbohydrate biosynthesis; gluconeogenesis.</text>
</comment>
<evidence type="ECO:0000256" key="14">
    <source>
        <dbReference type="ARBA" id="ARBA00047700"/>
    </source>
</evidence>
<dbReference type="InterPro" id="IPR013815">
    <property type="entry name" value="ATP_grasp_subdomain_1"/>
</dbReference>
<dbReference type="GO" id="GO:0046872">
    <property type="term" value="F:metal ion binding"/>
    <property type="evidence" value="ECO:0007669"/>
    <property type="project" value="UniProtKB-KW"/>
</dbReference>
<name>A0A2M7H4F2_9BACT</name>
<evidence type="ECO:0000256" key="1">
    <source>
        <dbReference type="ARBA" id="ARBA00001946"/>
    </source>
</evidence>
<evidence type="ECO:0000256" key="5">
    <source>
        <dbReference type="ARBA" id="ARBA00011996"/>
    </source>
</evidence>
<dbReference type="EC" id="2.7.9.2" evidence="5"/>